<dbReference type="InterPro" id="IPR021736">
    <property type="entry name" value="DUF3305"/>
</dbReference>
<keyword evidence="3" id="KW-1185">Reference proteome</keyword>
<reference evidence="2 3" key="1">
    <citation type="submission" date="2018-11" db="EMBL/GenBank/DDBJ databases">
        <title>Gemmobacter sp. nov., YIM 102744-1 draft genome.</title>
        <authorList>
            <person name="Li G."/>
            <person name="Jiang Y."/>
        </authorList>
    </citation>
    <scope>NUCLEOTIDE SEQUENCE [LARGE SCALE GENOMIC DNA]</scope>
    <source>
        <strain evidence="2 3">YIM 102744-1</strain>
    </source>
</reference>
<dbReference type="Pfam" id="PF11749">
    <property type="entry name" value="DUF3305"/>
    <property type="match status" value="1"/>
</dbReference>
<comment type="caution">
    <text evidence="2">The sequence shown here is derived from an EMBL/GenBank/DDBJ whole genome shotgun (WGS) entry which is preliminary data.</text>
</comment>
<proteinExistence type="predicted"/>
<protein>
    <submittedName>
        <fullName evidence="2">DUF3305 domain-containing protein</fullName>
    </submittedName>
</protein>
<sequence length="197" mass="21490">MSAHPPIAVAVIARSWPPATKWGGRVLQPALLMMPAPPLPPRSLMSRSEAGVETWFMGTHQLELHPGDAANLRANLAMSPPALWVSLANADDPEKVELHLVTADPFEGEAMATDPGLRVERLPMPEVLIAHIAEFAALFPEEERFRKKRRSGIEAEDPSLSAPRILPGGHRPGQRRTEAEAGRLTPAGLPRSQRPVR</sequence>
<feature type="region of interest" description="Disordered" evidence="1">
    <location>
        <begin position="147"/>
        <end position="197"/>
    </location>
</feature>
<organism evidence="2 3">
    <name type="scientific">Falsigemmobacter faecalis</name>
    <dbReference type="NCBI Taxonomy" id="2488730"/>
    <lineage>
        <taxon>Bacteria</taxon>
        <taxon>Pseudomonadati</taxon>
        <taxon>Pseudomonadota</taxon>
        <taxon>Alphaproteobacteria</taxon>
        <taxon>Rhodobacterales</taxon>
        <taxon>Paracoccaceae</taxon>
        <taxon>Falsigemmobacter</taxon>
    </lineage>
</organism>
<dbReference type="AlphaFoldDB" id="A0A3P3DVB2"/>
<name>A0A3P3DVB2_9RHOB</name>
<evidence type="ECO:0000313" key="2">
    <source>
        <dbReference type="EMBL" id="RRH78213.1"/>
    </source>
</evidence>
<dbReference type="RefSeq" id="WP_124963303.1">
    <property type="nucleotide sequence ID" value="NZ_RRAZ01000002.1"/>
</dbReference>
<dbReference type="EMBL" id="RRAZ01000002">
    <property type="protein sequence ID" value="RRH78213.1"/>
    <property type="molecule type" value="Genomic_DNA"/>
</dbReference>
<gene>
    <name evidence="2" type="ORF">EG244_01850</name>
</gene>
<evidence type="ECO:0000313" key="3">
    <source>
        <dbReference type="Proteomes" id="UP000282125"/>
    </source>
</evidence>
<accession>A0A3P3DVB2</accession>
<dbReference type="OrthoDB" id="7271084at2"/>
<dbReference type="Proteomes" id="UP000282125">
    <property type="component" value="Unassembled WGS sequence"/>
</dbReference>
<evidence type="ECO:0000256" key="1">
    <source>
        <dbReference type="SAM" id="MobiDB-lite"/>
    </source>
</evidence>